<organism evidence="1 2">
    <name type="scientific">Echinicola soli</name>
    <dbReference type="NCBI Taxonomy" id="2591634"/>
    <lineage>
        <taxon>Bacteria</taxon>
        <taxon>Pseudomonadati</taxon>
        <taxon>Bacteroidota</taxon>
        <taxon>Cytophagia</taxon>
        <taxon>Cytophagales</taxon>
        <taxon>Cyclobacteriaceae</taxon>
        <taxon>Echinicola</taxon>
    </lineage>
</organism>
<dbReference type="InterPro" id="IPR029058">
    <property type="entry name" value="AB_hydrolase_fold"/>
</dbReference>
<dbReference type="Gene3D" id="3.40.50.1820">
    <property type="entry name" value="alpha/beta hydrolase"/>
    <property type="match status" value="1"/>
</dbReference>
<proteinExistence type="predicted"/>
<dbReference type="OrthoDB" id="1296155at2"/>
<dbReference type="KEGG" id="echi:FKX85_10070"/>
<reference evidence="1 2" key="1">
    <citation type="submission" date="2019-06" db="EMBL/GenBank/DDBJ databases">
        <title>Echinicola alkalisoli sp. nov. isolated from saline soil.</title>
        <authorList>
            <person name="Sun J.-Q."/>
            <person name="Xu L."/>
        </authorList>
    </citation>
    <scope>NUCLEOTIDE SEQUENCE [LARGE SCALE GENOMIC DNA]</scope>
    <source>
        <strain evidence="1 2">LN3S3</strain>
    </source>
</reference>
<sequence>MTQLFTPACSQTGEWISKTLNAPIHYTVRHPASPLKDYDGNFLTIVYLVNPGFEKIGGNTTKEDVKWLLEQGYRVITLDYNGHSKATSPFINKDIIAINDAMAAGVFCGLKDCSILQSYVLFDSYRIDRNVAYFKDDPTVYNFPDQYTEGDSLRMDIIYPANPKIPVPTILSFSYSNSFATYDEEKGVLTAVNRNKRTFLPYTFAGFDDSILEGAPAVGMAWAIADHPKYCPWGKGKPSHGKNDTYKSYQTNPDAVQKVKSAIRTLRARGTALGLSEKIGIYGFSRGSTAGSLAIGDRSIPVFENAGLHREVSDKVQAAVLGPGVFDYTLIYNHADDGDDNLETRCPWAWGSLVENQEKWGAMGASYLVESQATAPTYFFYNTSDEAYYTDQIASFKKKLNSIGVPNHTLTNYGDGHAVPQKAQDLRLLYRFFGKYLKR</sequence>
<dbReference type="AlphaFoldDB" id="A0A514CHS2"/>
<name>A0A514CHS2_9BACT</name>
<protein>
    <submittedName>
        <fullName evidence="1">Uncharacterized protein</fullName>
    </submittedName>
</protein>
<dbReference type="RefSeq" id="WP_141614606.1">
    <property type="nucleotide sequence ID" value="NZ_CP041253.1"/>
</dbReference>
<dbReference type="Proteomes" id="UP000316614">
    <property type="component" value="Chromosome"/>
</dbReference>
<keyword evidence="2" id="KW-1185">Reference proteome</keyword>
<dbReference type="SUPFAM" id="SSF53474">
    <property type="entry name" value="alpha/beta-Hydrolases"/>
    <property type="match status" value="1"/>
</dbReference>
<evidence type="ECO:0000313" key="1">
    <source>
        <dbReference type="EMBL" id="QDH79362.1"/>
    </source>
</evidence>
<dbReference type="EMBL" id="CP041253">
    <property type="protein sequence ID" value="QDH79362.1"/>
    <property type="molecule type" value="Genomic_DNA"/>
</dbReference>
<evidence type="ECO:0000313" key="2">
    <source>
        <dbReference type="Proteomes" id="UP000316614"/>
    </source>
</evidence>
<gene>
    <name evidence="1" type="ORF">FKX85_10070</name>
</gene>
<accession>A0A514CHS2</accession>